<dbReference type="Proteomes" id="UP001218188">
    <property type="component" value="Unassembled WGS sequence"/>
</dbReference>
<keyword evidence="2" id="KW-1185">Reference proteome</keyword>
<dbReference type="AlphaFoldDB" id="A0AAD6SPJ7"/>
<organism evidence="1 2">
    <name type="scientific">Mycena alexandri</name>
    <dbReference type="NCBI Taxonomy" id="1745969"/>
    <lineage>
        <taxon>Eukaryota</taxon>
        <taxon>Fungi</taxon>
        <taxon>Dikarya</taxon>
        <taxon>Basidiomycota</taxon>
        <taxon>Agaricomycotina</taxon>
        <taxon>Agaricomycetes</taxon>
        <taxon>Agaricomycetidae</taxon>
        <taxon>Agaricales</taxon>
        <taxon>Marasmiineae</taxon>
        <taxon>Mycenaceae</taxon>
        <taxon>Mycena</taxon>
    </lineage>
</organism>
<dbReference type="EMBL" id="JARJCM010000080">
    <property type="protein sequence ID" value="KAJ7031558.1"/>
    <property type="molecule type" value="Genomic_DNA"/>
</dbReference>
<name>A0AAD6SPJ7_9AGAR</name>
<protein>
    <submittedName>
        <fullName evidence="1">Uncharacterized protein</fullName>
    </submittedName>
</protein>
<comment type="caution">
    <text evidence="1">The sequence shown here is derived from an EMBL/GenBank/DDBJ whole genome shotgun (WGS) entry which is preliminary data.</text>
</comment>
<accession>A0AAD6SPJ7</accession>
<evidence type="ECO:0000313" key="1">
    <source>
        <dbReference type="EMBL" id="KAJ7031558.1"/>
    </source>
</evidence>
<sequence>MHDITSQILSLASVVLIPFIPNDILRNMMLALVPLFFVGRLFHHNTPHRCIERLDASMEDIARLFNRAVEECTRDPRFICETGLKLTERESFIFFFSIVVDGTPFRIKYALSTLCARTISTKYIPWKIYPYQFITIAWAINDCRRDMEELRSSILLALEHARQQVFQEDIVHRKTTLATVFPGAVFDAASILDENKESIERAIVPEASNDQGISSVFDTSTSSV</sequence>
<gene>
    <name evidence="1" type="ORF">C8F04DRAFT_1397086</name>
</gene>
<proteinExistence type="predicted"/>
<evidence type="ECO:0000313" key="2">
    <source>
        <dbReference type="Proteomes" id="UP001218188"/>
    </source>
</evidence>
<reference evidence="1" key="1">
    <citation type="submission" date="2023-03" db="EMBL/GenBank/DDBJ databases">
        <title>Massive genome expansion in bonnet fungi (Mycena s.s.) driven by repeated elements and novel gene families across ecological guilds.</title>
        <authorList>
            <consortium name="Lawrence Berkeley National Laboratory"/>
            <person name="Harder C.B."/>
            <person name="Miyauchi S."/>
            <person name="Viragh M."/>
            <person name="Kuo A."/>
            <person name="Thoen E."/>
            <person name="Andreopoulos B."/>
            <person name="Lu D."/>
            <person name="Skrede I."/>
            <person name="Drula E."/>
            <person name="Henrissat B."/>
            <person name="Morin E."/>
            <person name="Kohler A."/>
            <person name="Barry K."/>
            <person name="LaButti K."/>
            <person name="Morin E."/>
            <person name="Salamov A."/>
            <person name="Lipzen A."/>
            <person name="Mereny Z."/>
            <person name="Hegedus B."/>
            <person name="Baldrian P."/>
            <person name="Stursova M."/>
            <person name="Weitz H."/>
            <person name="Taylor A."/>
            <person name="Grigoriev I.V."/>
            <person name="Nagy L.G."/>
            <person name="Martin F."/>
            <person name="Kauserud H."/>
        </authorList>
    </citation>
    <scope>NUCLEOTIDE SEQUENCE</scope>
    <source>
        <strain evidence="1">CBHHK200</strain>
    </source>
</reference>